<protein>
    <submittedName>
        <fullName evidence="1">Uncharacterized protein</fullName>
    </submittedName>
</protein>
<organism evidence="1">
    <name type="scientific">uncultured Caudovirales phage</name>
    <dbReference type="NCBI Taxonomy" id="2100421"/>
    <lineage>
        <taxon>Viruses</taxon>
        <taxon>Duplodnaviria</taxon>
        <taxon>Heunggongvirae</taxon>
        <taxon>Uroviricota</taxon>
        <taxon>Caudoviricetes</taxon>
        <taxon>Peduoviridae</taxon>
        <taxon>Maltschvirus</taxon>
        <taxon>Maltschvirus maltsch</taxon>
    </lineage>
</organism>
<proteinExistence type="predicted"/>
<gene>
    <name evidence="1" type="ORF">UFOVP1049_81</name>
</gene>
<reference evidence="1" key="1">
    <citation type="submission" date="2020-05" db="EMBL/GenBank/DDBJ databases">
        <authorList>
            <person name="Chiriac C."/>
            <person name="Salcher M."/>
            <person name="Ghai R."/>
            <person name="Kavagutti S V."/>
        </authorList>
    </citation>
    <scope>NUCLEOTIDE SEQUENCE</scope>
</reference>
<evidence type="ECO:0000313" key="1">
    <source>
        <dbReference type="EMBL" id="CAB4180679.1"/>
    </source>
</evidence>
<sequence>MFGITPFAGAPFSATGDTAVTPVLPVASWGYETWGFGPWGGPLDVTVAITGVEASGAVGALIPSASEDEDGDVATGSVGTVGVSVSKAITGVAAAGAVESVVNSSTVALTGTTASGLLGAFALSHTNSVTGVSAEGAAGTVSDKGIGTDITGDAAAGSIGTVTQSVQVALSGVEAVGQAGHMIVPLSPLTADGSVGSVQFEFSFGLTSAAIESSVGSLGLADRTLALTGVSAAGSVGTLIPVYWELIDDSQNANWVAINSTQTPGWSTIQDTQTANWVLVDNAT</sequence>
<name>A0A6J5Q8S2_9CAUD</name>
<dbReference type="EMBL" id="LR796986">
    <property type="protein sequence ID" value="CAB4180679.1"/>
    <property type="molecule type" value="Genomic_DNA"/>
</dbReference>
<accession>A0A6J5Q8S2</accession>